<gene>
    <name evidence="2" type="ORF">CR201_G0032354</name>
</gene>
<evidence type="ECO:0000313" key="2">
    <source>
        <dbReference type="EMBL" id="PNJ36598.1"/>
    </source>
</evidence>
<evidence type="ECO:0000256" key="1">
    <source>
        <dbReference type="SAM" id="MobiDB-lite"/>
    </source>
</evidence>
<organism evidence="2">
    <name type="scientific">Pongo abelii</name>
    <name type="common">Sumatran orangutan</name>
    <name type="synonym">Pongo pygmaeus abelii</name>
    <dbReference type="NCBI Taxonomy" id="9601"/>
    <lineage>
        <taxon>Eukaryota</taxon>
        <taxon>Metazoa</taxon>
        <taxon>Chordata</taxon>
        <taxon>Craniata</taxon>
        <taxon>Vertebrata</taxon>
        <taxon>Euteleostomi</taxon>
        <taxon>Mammalia</taxon>
        <taxon>Eutheria</taxon>
        <taxon>Euarchontoglires</taxon>
        <taxon>Primates</taxon>
        <taxon>Haplorrhini</taxon>
        <taxon>Catarrhini</taxon>
        <taxon>Hominidae</taxon>
        <taxon>Pongo</taxon>
    </lineage>
</organism>
<dbReference type="PANTHER" id="PTHR46127">
    <property type="entry name" value="CILIA- AND FLAGELLA-ASSOCIATED PROTEIN 65"/>
    <property type="match status" value="1"/>
</dbReference>
<accession>A0A2J8TU81</accession>
<comment type="caution">
    <text evidence="2">The sequence shown here is derived from an EMBL/GenBank/DDBJ whole genome shotgun (WGS) entry which is preliminary data.</text>
</comment>
<dbReference type="GO" id="GO:0007288">
    <property type="term" value="P:sperm axoneme assembly"/>
    <property type="evidence" value="ECO:0007669"/>
    <property type="project" value="TreeGrafter"/>
</dbReference>
<sequence length="164" mass="18468">MLTQAPSSVVRSRNSRDHTMNSGGSCLSASTVAIPAINDSSAAMSACSTISAQPASSMDTQMHSPKKQERVNKRVIWGIEVAEELHWKGWELGKETTRSLVLKNRSLKLQKMKYRYQCKGSRTQCQSLEPRKQALFKTKQNKQTKKPLTCHIKSSECLKHVQYE</sequence>
<dbReference type="PANTHER" id="PTHR46127:SF1">
    <property type="entry name" value="CILIA- AND FLAGELLA-ASSOCIATED PROTEIN 65"/>
    <property type="match status" value="1"/>
</dbReference>
<dbReference type="InterPro" id="IPR052614">
    <property type="entry name" value="CFAP65"/>
</dbReference>
<protein>
    <submittedName>
        <fullName evidence="2">CFAP65 isoform 12</fullName>
    </submittedName>
</protein>
<proteinExistence type="predicted"/>
<dbReference type="EMBL" id="NDHI03003483">
    <property type="protein sequence ID" value="PNJ36598.1"/>
    <property type="molecule type" value="Genomic_DNA"/>
</dbReference>
<reference evidence="2" key="1">
    <citation type="submission" date="2017-12" db="EMBL/GenBank/DDBJ databases">
        <title>High-resolution comparative analysis of great ape genomes.</title>
        <authorList>
            <person name="Pollen A."/>
            <person name="Hastie A."/>
            <person name="Hormozdiari F."/>
            <person name="Dougherty M."/>
            <person name="Liu R."/>
            <person name="Chaisson M."/>
            <person name="Hoppe E."/>
            <person name="Hill C."/>
            <person name="Pang A."/>
            <person name="Hillier L."/>
            <person name="Baker C."/>
            <person name="Armstrong J."/>
            <person name="Shendure J."/>
            <person name="Paten B."/>
            <person name="Wilson R."/>
            <person name="Chao H."/>
            <person name="Schneider V."/>
            <person name="Ventura M."/>
            <person name="Kronenberg Z."/>
            <person name="Murali S."/>
            <person name="Gordon D."/>
            <person name="Cantsilieris S."/>
            <person name="Munson K."/>
            <person name="Nelson B."/>
            <person name="Raja A."/>
            <person name="Underwood J."/>
            <person name="Diekhans M."/>
            <person name="Fiddes I."/>
            <person name="Haussler D."/>
            <person name="Eichler E."/>
        </authorList>
    </citation>
    <scope>NUCLEOTIDE SEQUENCE [LARGE SCALE GENOMIC DNA]</scope>
    <source>
        <strain evidence="2">Susie</strain>
    </source>
</reference>
<feature type="compositionally biased region" description="Polar residues" evidence="1">
    <location>
        <begin position="1"/>
        <end position="12"/>
    </location>
</feature>
<name>A0A2J8TU81_PONAB</name>
<dbReference type="AlphaFoldDB" id="A0A2J8TU81"/>
<dbReference type="GO" id="GO:0036126">
    <property type="term" value="C:sperm flagellum"/>
    <property type="evidence" value="ECO:0007669"/>
    <property type="project" value="TreeGrafter"/>
</dbReference>
<feature type="region of interest" description="Disordered" evidence="1">
    <location>
        <begin position="1"/>
        <end position="24"/>
    </location>
</feature>
<dbReference type="GO" id="GO:0005737">
    <property type="term" value="C:cytoplasm"/>
    <property type="evidence" value="ECO:0007669"/>
    <property type="project" value="TreeGrafter"/>
</dbReference>